<gene>
    <name evidence="1" type="ORF">OUZ56_003108</name>
</gene>
<proteinExistence type="predicted"/>
<protein>
    <submittedName>
        <fullName evidence="1">Uncharacterized protein</fullName>
    </submittedName>
</protein>
<sequence>MGSDRRGTDAVFRLGPNAFFRSSIGILNVNIVYKIRCLPPPLPTISSSLYWISSYYTPPLYIPTHRPIDIIPLPSQVVNGDFSIRTVYAFHRVPTAAPSMSIWSAASVLYI</sequence>
<evidence type="ECO:0000313" key="1">
    <source>
        <dbReference type="EMBL" id="KAK4021189.1"/>
    </source>
</evidence>
<dbReference type="EMBL" id="JAOYFB010000036">
    <property type="protein sequence ID" value="KAK4021189.1"/>
    <property type="molecule type" value="Genomic_DNA"/>
</dbReference>
<keyword evidence="2" id="KW-1185">Reference proteome</keyword>
<dbReference type="Proteomes" id="UP001234178">
    <property type="component" value="Unassembled WGS sequence"/>
</dbReference>
<accession>A0ABR0A880</accession>
<name>A0ABR0A880_9CRUS</name>
<comment type="caution">
    <text evidence="1">The sequence shown here is derived from an EMBL/GenBank/DDBJ whole genome shotgun (WGS) entry which is preliminary data.</text>
</comment>
<reference evidence="1 2" key="1">
    <citation type="journal article" date="2023" name="Nucleic Acids Res.">
        <title>The hologenome of Daphnia magna reveals possible DNA methylation and microbiome-mediated evolution of the host genome.</title>
        <authorList>
            <person name="Chaturvedi A."/>
            <person name="Li X."/>
            <person name="Dhandapani V."/>
            <person name="Marshall H."/>
            <person name="Kissane S."/>
            <person name="Cuenca-Cambronero M."/>
            <person name="Asole G."/>
            <person name="Calvet F."/>
            <person name="Ruiz-Romero M."/>
            <person name="Marangio P."/>
            <person name="Guigo R."/>
            <person name="Rago D."/>
            <person name="Mirbahai L."/>
            <person name="Eastwood N."/>
            <person name="Colbourne J.K."/>
            <person name="Zhou J."/>
            <person name="Mallon E."/>
            <person name="Orsini L."/>
        </authorList>
    </citation>
    <scope>NUCLEOTIDE SEQUENCE [LARGE SCALE GENOMIC DNA]</scope>
    <source>
        <strain evidence="1">LRV0_1</strain>
    </source>
</reference>
<organism evidence="1 2">
    <name type="scientific">Daphnia magna</name>
    <dbReference type="NCBI Taxonomy" id="35525"/>
    <lineage>
        <taxon>Eukaryota</taxon>
        <taxon>Metazoa</taxon>
        <taxon>Ecdysozoa</taxon>
        <taxon>Arthropoda</taxon>
        <taxon>Crustacea</taxon>
        <taxon>Branchiopoda</taxon>
        <taxon>Diplostraca</taxon>
        <taxon>Cladocera</taxon>
        <taxon>Anomopoda</taxon>
        <taxon>Daphniidae</taxon>
        <taxon>Daphnia</taxon>
    </lineage>
</organism>
<evidence type="ECO:0000313" key="2">
    <source>
        <dbReference type="Proteomes" id="UP001234178"/>
    </source>
</evidence>